<gene>
    <name evidence="1" type="ORF">Ddye_031707</name>
</gene>
<evidence type="ECO:0000313" key="1">
    <source>
        <dbReference type="EMBL" id="KAK2636915.1"/>
    </source>
</evidence>
<accession>A0AAD9WNZ9</accession>
<comment type="caution">
    <text evidence="1">The sequence shown here is derived from an EMBL/GenBank/DDBJ whole genome shotgun (WGS) entry which is preliminary data.</text>
</comment>
<keyword evidence="2" id="KW-1185">Reference proteome</keyword>
<dbReference type="EMBL" id="JANJYI010000009">
    <property type="protein sequence ID" value="KAK2636915.1"/>
    <property type="molecule type" value="Genomic_DNA"/>
</dbReference>
<sequence length="117" mass="12718">MTSLTCLTLKGGCSNVNSYPDEGLLPASLAIIQISEFPVLATLNLKGLQDLALLKSLQINSCDFLQSFSVDRTLPSSPSSLNITGHSCLTQLCQKDVGEYWPKIRHIQIREINGGII</sequence>
<protein>
    <submittedName>
        <fullName evidence="1">Uncharacterized protein</fullName>
    </submittedName>
</protein>
<reference evidence="1" key="1">
    <citation type="journal article" date="2023" name="Plant J.">
        <title>Genome sequences and population genomics provide insights into the demographic history, inbreeding, and mutation load of two 'living fossil' tree species of Dipteronia.</title>
        <authorList>
            <person name="Feng Y."/>
            <person name="Comes H.P."/>
            <person name="Chen J."/>
            <person name="Zhu S."/>
            <person name="Lu R."/>
            <person name="Zhang X."/>
            <person name="Li P."/>
            <person name="Qiu J."/>
            <person name="Olsen K.M."/>
            <person name="Qiu Y."/>
        </authorList>
    </citation>
    <scope>NUCLEOTIDE SEQUENCE</scope>
    <source>
        <strain evidence="1">KIB01</strain>
    </source>
</reference>
<dbReference type="AlphaFoldDB" id="A0AAD9WNZ9"/>
<name>A0AAD9WNZ9_9ROSI</name>
<evidence type="ECO:0000313" key="2">
    <source>
        <dbReference type="Proteomes" id="UP001280121"/>
    </source>
</evidence>
<dbReference type="Proteomes" id="UP001280121">
    <property type="component" value="Unassembled WGS sequence"/>
</dbReference>
<organism evidence="1 2">
    <name type="scientific">Dipteronia dyeriana</name>
    <dbReference type="NCBI Taxonomy" id="168575"/>
    <lineage>
        <taxon>Eukaryota</taxon>
        <taxon>Viridiplantae</taxon>
        <taxon>Streptophyta</taxon>
        <taxon>Embryophyta</taxon>
        <taxon>Tracheophyta</taxon>
        <taxon>Spermatophyta</taxon>
        <taxon>Magnoliopsida</taxon>
        <taxon>eudicotyledons</taxon>
        <taxon>Gunneridae</taxon>
        <taxon>Pentapetalae</taxon>
        <taxon>rosids</taxon>
        <taxon>malvids</taxon>
        <taxon>Sapindales</taxon>
        <taxon>Sapindaceae</taxon>
        <taxon>Hippocastanoideae</taxon>
        <taxon>Acereae</taxon>
        <taxon>Dipteronia</taxon>
    </lineage>
</organism>
<proteinExistence type="predicted"/>